<feature type="chain" id="PRO_5014951726" evidence="3">
    <location>
        <begin position="25"/>
        <end position="742"/>
    </location>
</feature>
<dbReference type="Gene3D" id="2.60.40.1760">
    <property type="entry name" value="glycosyl hydrolase (family 31)"/>
    <property type="match status" value="1"/>
</dbReference>
<evidence type="ECO:0000313" key="8">
    <source>
        <dbReference type="Proteomes" id="UP000239735"/>
    </source>
</evidence>
<evidence type="ECO:0000259" key="4">
    <source>
        <dbReference type="Pfam" id="PF01055"/>
    </source>
</evidence>
<evidence type="ECO:0000256" key="2">
    <source>
        <dbReference type="RuleBase" id="RU361185"/>
    </source>
</evidence>
<keyword evidence="3" id="KW-0732">Signal</keyword>
<keyword evidence="2 7" id="KW-0378">Hydrolase</keyword>
<evidence type="ECO:0000259" key="5">
    <source>
        <dbReference type="Pfam" id="PF17137"/>
    </source>
</evidence>
<dbReference type="EMBL" id="OKRB01000120">
    <property type="protein sequence ID" value="SPE27800.1"/>
    <property type="molecule type" value="Genomic_DNA"/>
</dbReference>
<dbReference type="InterPro" id="IPR000322">
    <property type="entry name" value="Glyco_hydro_31_TIM"/>
</dbReference>
<dbReference type="SUPFAM" id="SSF74650">
    <property type="entry name" value="Galactose mutarotase-like"/>
    <property type="match status" value="1"/>
</dbReference>
<dbReference type="SUPFAM" id="SSF51011">
    <property type="entry name" value="Glycosyl hydrolase domain"/>
    <property type="match status" value="1"/>
</dbReference>
<dbReference type="Pfam" id="PF17137">
    <property type="entry name" value="DUF5110"/>
    <property type="match status" value="1"/>
</dbReference>
<dbReference type="PANTHER" id="PTHR43863">
    <property type="entry name" value="HYDROLASE, PUTATIVE (AFU_ORTHOLOGUE AFUA_1G03140)-RELATED"/>
    <property type="match status" value="1"/>
</dbReference>
<dbReference type="GO" id="GO:0030246">
    <property type="term" value="F:carbohydrate binding"/>
    <property type="evidence" value="ECO:0007669"/>
    <property type="project" value="InterPro"/>
</dbReference>
<feature type="domain" description="Glycosyl hydrolase family 31 C-terminal" evidence="6">
    <location>
        <begin position="554"/>
        <end position="640"/>
    </location>
</feature>
<dbReference type="Gene3D" id="3.20.20.80">
    <property type="entry name" value="Glycosidases"/>
    <property type="match status" value="1"/>
</dbReference>
<feature type="domain" description="Glycoside hydrolase family 31 TIM barrel" evidence="4">
    <location>
        <begin position="352"/>
        <end position="545"/>
    </location>
</feature>
<dbReference type="SUPFAM" id="SSF51445">
    <property type="entry name" value="(Trans)glycosidases"/>
    <property type="match status" value="1"/>
</dbReference>
<feature type="domain" description="DUF5110" evidence="5">
    <location>
        <begin position="656"/>
        <end position="708"/>
    </location>
</feature>
<dbReference type="Pfam" id="PF01055">
    <property type="entry name" value="Glyco_hydro_31_2nd"/>
    <property type="match status" value="2"/>
</dbReference>
<reference evidence="8" key="1">
    <citation type="submission" date="2018-02" db="EMBL/GenBank/DDBJ databases">
        <authorList>
            <person name="Hausmann B."/>
        </authorList>
    </citation>
    <scope>NUCLEOTIDE SEQUENCE [LARGE SCALE GENOMIC DNA]</scope>
    <source>
        <strain evidence="8">Peat soil MAG SbA5</strain>
    </source>
</reference>
<dbReference type="OrthoDB" id="176168at2"/>
<comment type="similarity">
    <text evidence="1 2">Belongs to the glycosyl hydrolase 31 family.</text>
</comment>
<dbReference type="Gene3D" id="2.60.40.1180">
    <property type="entry name" value="Golgi alpha-mannosidase II"/>
    <property type="match status" value="2"/>
</dbReference>
<dbReference type="Proteomes" id="UP000239735">
    <property type="component" value="Unassembled WGS sequence"/>
</dbReference>
<evidence type="ECO:0000259" key="6">
    <source>
        <dbReference type="Pfam" id="PF21365"/>
    </source>
</evidence>
<evidence type="ECO:0000256" key="1">
    <source>
        <dbReference type="ARBA" id="ARBA00007806"/>
    </source>
</evidence>
<protein>
    <submittedName>
        <fullName evidence="7">Glycoside hydrolase family 31</fullName>
    </submittedName>
</protein>
<evidence type="ECO:0000256" key="3">
    <source>
        <dbReference type="SAM" id="SignalP"/>
    </source>
</evidence>
<dbReference type="AlphaFoldDB" id="A0A2N9LX42"/>
<dbReference type="InterPro" id="IPR013780">
    <property type="entry name" value="Glyco_hydro_b"/>
</dbReference>
<proteinExistence type="inferred from homology"/>
<dbReference type="GO" id="GO:0004553">
    <property type="term" value="F:hydrolase activity, hydrolyzing O-glycosyl compounds"/>
    <property type="evidence" value="ECO:0007669"/>
    <property type="project" value="InterPro"/>
</dbReference>
<dbReference type="GO" id="GO:0005975">
    <property type="term" value="P:carbohydrate metabolic process"/>
    <property type="evidence" value="ECO:0007669"/>
    <property type="project" value="InterPro"/>
</dbReference>
<dbReference type="InterPro" id="IPR051816">
    <property type="entry name" value="Glycosyl_Hydrolase_31"/>
</dbReference>
<evidence type="ECO:0000313" key="7">
    <source>
        <dbReference type="EMBL" id="SPE27800.1"/>
    </source>
</evidence>
<feature type="signal peptide" evidence="3">
    <location>
        <begin position="1"/>
        <end position="24"/>
    </location>
</feature>
<accession>A0A2N9LX42</accession>
<dbReference type="InterPro" id="IPR048395">
    <property type="entry name" value="Glyco_hydro_31_C"/>
</dbReference>
<keyword evidence="2" id="KW-0326">Glycosidase</keyword>
<sequence>MRKSFSRRSVIAGAATASAHLLFAARLKASILNEITGLSPLSASPGLLDLTLTAMSADALRIGIAPATAYAHDHELGLVDRPWPASLERSGPVRARTIPWGRYTIRISADPLSINVLENGRVRQAIQFEENSTNIHFSLDGPIFGTGTGADKMDRRSTREGLVNGQVPPDYRTFGARVQLPWVVSPNGWGILIGQPQGTFEFTQNEGIFRGVEATSTRNVFLLLGSSTSDVLREYARLTGFPHMPPRWALGYMQSHRTLASREEVLDVLRTFREKKLPCDAVIYLGTGFCPSGWNIGHGSFTFNENVFRDPPQMIRQMHNEHFQVVLHVVPPGDLHGSITDNGSASQSPGDAVTYWQKHAALQMIGVDGWWPDEGDKFSVYVRFDRNRMYYEGSRQTVPDRRPFALHRNGYIGLQRYGWLWSGDTASTWRTLRAQIMVGIAAGLSGISYWGTDIGGFAPTPELTPELYLRWFQWAAFCPCFRGHGRAWHLRLPWGWSTGDPGPKEVEGDWVASWPPVIDLHRNDVEEICRKYLNLRYQLLPYLYSTVSQGHETGLPLIRALSIGWPRDDKAVASDDAYMWGDQFLVAPVYEKDAKVRNVYLPPGEWWDFWTSARLTGAHTFSRPVDLETLPLFVKAGAIVPFDPIRQFSGEAVSEPITLRIYPGADGRFTWYNDDGTSYAHEHGKFLRVECVWQDSDRRLALKPDPKGLNSLPETIRIELADSKQSKVIALPRSGISLILPR</sequence>
<dbReference type="InterPro" id="IPR033403">
    <property type="entry name" value="DUF5110"/>
</dbReference>
<dbReference type="InterPro" id="IPR017853">
    <property type="entry name" value="GH"/>
</dbReference>
<dbReference type="PANTHER" id="PTHR43863:SF2">
    <property type="entry name" value="MALTASE-GLUCOAMYLASE"/>
    <property type="match status" value="1"/>
</dbReference>
<feature type="domain" description="Glycoside hydrolase family 31 TIM barrel" evidence="4">
    <location>
        <begin position="242"/>
        <end position="331"/>
    </location>
</feature>
<organism evidence="7 8">
    <name type="scientific">Candidatus Sulfuritelmatomonas gaucii</name>
    <dbReference type="NCBI Taxonomy" id="2043161"/>
    <lineage>
        <taxon>Bacteria</taxon>
        <taxon>Pseudomonadati</taxon>
        <taxon>Acidobacteriota</taxon>
        <taxon>Terriglobia</taxon>
        <taxon>Terriglobales</taxon>
        <taxon>Acidobacteriaceae</taxon>
        <taxon>Candidatus Sulfuritelmatomonas</taxon>
    </lineage>
</organism>
<name>A0A2N9LX42_9BACT</name>
<dbReference type="Pfam" id="PF21365">
    <property type="entry name" value="Glyco_hydro_31_3rd"/>
    <property type="match status" value="1"/>
</dbReference>
<gene>
    <name evidence="7" type="ORF">SBA5_600042</name>
</gene>
<dbReference type="InterPro" id="IPR011013">
    <property type="entry name" value="Gal_mutarotase_sf_dom"/>
</dbReference>